<dbReference type="EMBL" id="SMJU01000007">
    <property type="protein sequence ID" value="TDB64378.1"/>
    <property type="molecule type" value="Genomic_DNA"/>
</dbReference>
<accession>A0A4R4K9H7</accession>
<evidence type="ECO:0000313" key="1">
    <source>
        <dbReference type="EMBL" id="TDB64378.1"/>
    </source>
</evidence>
<dbReference type="RefSeq" id="WP_132117873.1">
    <property type="nucleotide sequence ID" value="NZ_SMJU01000007.1"/>
</dbReference>
<keyword evidence="2" id="KW-1185">Reference proteome</keyword>
<dbReference type="AlphaFoldDB" id="A0A4R4K9H7"/>
<dbReference type="Proteomes" id="UP000295706">
    <property type="component" value="Unassembled WGS sequence"/>
</dbReference>
<name>A0A4R4K9H7_9BACT</name>
<gene>
    <name evidence="1" type="ORF">EZE20_11890</name>
</gene>
<sequence>MIELFTPVTIPPSARGVGAGLPASITIRTTGKISFNRDAINTFFQTGAKTAIFGKLEEDMLFIPSLENGYTLRANKSGILEFSNITLAEKLIAAIPKRLQNQDANCYRIRIAAQPMDIEEPSLPKGTKIFSILTSSAVALLPPAKKTAKS</sequence>
<comment type="caution">
    <text evidence="1">The sequence shown here is derived from an EMBL/GenBank/DDBJ whole genome shotgun (WGS) entry which is preliminary data.</text>
</comment>
<proteinExistence type="predicted"/>
<protein>
    <submittedName>
        <fullName evidence="1">Uncharacterized protein</fullName>
    </submittedName>
</protein>
<organism evidence="1 2">
    <name type="scientific">Arundinibacter roseus</name>
    <dbReference type="NCBI Taxonomy" id="2070510"/>
    <lineage>
        <taxon>Bacteria</taxon>
        <taxon>Pseudomonadati</taxon>
        <taxon>Bacteroidota</taxon>
        <taxon>Cytophagia</taxon>
        <taxon>Cytophagales</taxon>
        <taxon>Spirosomataceae</taxon>
        <taxon>Arundinibacter</taxon>
    </lineage>
</organism>
<reference evidence="1 2" key="1">
    <citation type="submission" date="2019-02" db="EMBL/GenBank/DDBJ databases">
        <title>Arundinibacter roseus gen. nov., sp. nov., a new member of the family Cytophagaceae.</title>
        <authorList>
            <person name="Szuroczki S."/>
            <person name="Khayer B."/>
            <person name="Sproer C."/>
            <person name="Toumi M."/>
            <person name="Szabo A."/>
            <person name="Felfoldi T."/>
            <person name="Schumann P."/>
            <person name="Toth E."/>
        </authorList>
    </citation>
    <scope>NUCLEOTIDE SEQUENCE [LARGE SCALE GENOMIC DNA]</scope>
    <source>
        <strain evidence="1 2">DMA-k-7a</strain>
    </source>
</reference>
<evidence type="ECO:0000313" key="2">
    <source>
        <dbReference type="Proteomes" id="UP000295706"/>
    </source>
</evidence>